<dbReference type="VEuPathDB" id="FungiDB:PV08_11332"/>
<dbReference type="EMBL" id="KN847500">
    <property type="protein sequence ID" value="KIW10370.1"/>
    <property type="molecule type" value="Genomic_DNA"/>
</dbReference>
<feature type="domain" description="C2H2-type" evidence="3">
    <location>
        <begin position="827"/>
        <end position="854"/>
    </location>
</feature>
<dbReference type="SUPFAM" id="SSF52540">
    <property type="entry name" value="P-loop containing nucleoside triphosphate hydrolases"/>
    <property type="match status" value="1"/>
</dbReference>
<dbReference type="SMART" id="SM00355">
    <property type="entry name" value="ZnF_C2H2"/>
    <property type="match status" value="2"/>
</dbReference>
<dbReference type="Proteomes" id="UP000053328">
    <property type="component" value="Unassembled WGS sequence"/>
</dbReference>
<dbReference type="OrthoDB" id="21416at2759"/>
<dbReference type="AlphaFoldDB" id="A0A0D2AV64"/>
<reference evidence="4 5" key="1">
    <citation type="submission" date="2015-01" db="EMBL/GenBank/DDBJ databases">
        <title>The Genome Sequence of Exophiala spinifera CBS89968.</title>
        <authorList>
            <consortium name="The Broad Institute Genomics Platform"/>
            <person name="Cuomo C."/>
            <person name="de Hoog S."/>
            <person name="Gorbushina A."/>
            <person name="Stielow B."/>
            <person name="Teixiera M."/>
            <person name="Abouelleil A."/>
            <person name="Chapman S.B."/>
            <person name="Priest M."/>
            <person name="Young S.K."/>
            <person name="Wortman J."/>
            <person name="Nusbaum C."/>
            <person name="Birren B."/>
        </authorList>
    </citation>
    <scope>NUCLEOTIDE SEQUENCE [LARGE SCALE GENOMIC DNA]</scope>
    <source>
        <strain evidence="4 5">CBS 89968</strain>
    </source>
</reference>
<evidence type="ECO:0000256" key="2">
    <source>
        <dbReference type="SAM" id="MobiDB-lite"/>
    </source>
</evidence>
<feature type="compositionally biased region" description="Polar residues" evidence="2">
    <location>
        <begin position="928"/>
        <end position="943"/>
    </location>
</feature>
<dbReference type="PANTHER" id="PTHR10039:SF14">
    <property type="entry name" value="NACHT DOMAIN-CONTAINING PROTEIN"/>
    <property type="match status" value="1"/>
</dbReference>
<dbReference type="RefSeq" id="XP_016230586.1">
    <property type="nucleotide sequence ID" value="XM_016385642.1"/>
</dbReference>
<evidence type="ECO:0000256" key="1">
    <source>
        <dbReference type="ARBA" id="ARBA00022737"/>
    </source>
</evidence>
<dbReference type="InterPro" id="IPR027417">
    <property type="entry name" value="P-loop_NTPase"/>
</dbReference>
<dbReference type="Pfam" id="PF24883">
    <property type="entry name" value="NPHP3_N"/>
    <property type="match status" value="1"/>
</dbReference>
<dbReference type="PANTHER" id="PTHR10039">
    <property type="entry name" value="AMELOGENIN"/>
    <property type="match status" value="1"/>
</dbReference>
<dbReference type="STRING" id="91928.A0A0D2AV64"/>
<dbReference type="Gene3D" id="3.40.50.300">
    <property type="entry name" value="P-loop containing nucleotide triphosphate hydrolases"/>
    <property type="match status" value="1"/>
</dbReference>
<dbReference type="InterPro" id="IPR013087">
    <property type="entry name" value="Znf_C2H2_type"/>
</dbReference>
<feature type="region of interest" description="Disordered" evidence="2">
    <location>
        <begin position="900"/>
        <end position="945"/>
    </location>
</feature>
<proteinExistence type="predicted"/>
<dbReference type="InterPro" id="IPR056884">
    <property type="entry name" value="NPHP3-like_N"/>
</dbReference>
<dbReference type="Pfam" id="PF24809">
    <property type="entry name" value="DUF7708"/>
    <property type="match status" value="1"/>
</dbReference>
<evidence type="ECO:0000313" key="4">
    <source>
        <dbReference type="EMBL" id="KIW10370.1"/>
    </source>
</evidence>
<feature type="domain" description="C2H2-type" evidence="3">
    <location>
        <begin position="858"/>
        <end position="886"/>
    </location>
</feature>
<dbReference type="GeneID" id="27338415"/>
<keyword evidence="1" id="KW-0677">Repeat</keyword>
<gene>
    <name evidence="4" type="ORF">PV08_11332</name>
</gene>
<accession>A0A0D2AV64</accession>
<dbReference type="InterPro" id="IPR056125">
    <property type="entry name" value="DUF7708"/>
</dbReference>
<organism evidence="4 5">
    <name type="scientific">Exophiala spinifera</name>
    <dbReference type="NCBI Taxonomy" id="91928"/>
    <lineage>
        <taxon>Eukaryota</taxon>
        <taxon>Fungi</taxon>
        <taxon>Dikarya</taxon>
        <taxon>Ascomycota</taxon>
        <taxon>Pezizomycotina</taxon>
        <taxon>Eurotiomycetes</taxon>
        <taxon>Chaetothyriomycetidae</taxon>
        <taxon>Chaetothyriales</taxon>
        <taxon>Herpotrichiellaceae</taxon>
        <taxon>Exophiala</taxon>
    </lineage>
</organism>
<sequence>MMAFVQGQPHPLIKEAFTKFEALVGVNDARLFKSTILANVREAAQIIERDQSQRRCLRNMRRIEPLFDALQKLAGPMETLCSGTPYLCFIWAPIKLVLHIVDEYTNAFDQLLDAYREIAQNLPRCDRLGTAFCDQDGFQAVLAEIYSDILEFHTYSYQYLRRGGWKSLFDASWKSFSRRFNSILQRLARGRDLIDKEAQSFAILEAKEFRQQVLEKIERFEHDRHDWQLRDTLSWLDLKGQDREQDDLFECRSSARKPGTCEWILQNPKVRCWLDPEDCRSQLWLRGKPGSGKTTLVTFLYDNAPIPPNSFILYCLCSYGFARSEANVCGLVFRSLLAQLVRKQRSLLSHVYYNFVNTGVVLSASKARDLLKSLLQASGPAFLMIDGLDECEGIHQRQLLSDMRQLLVSTKPISENEVPIKILICSRETKDVGGSLKKVPQLFLTEEKDKVSKDIAEFAKDGLSPLKERFDATVVAELEQDVVEKADGMFLWVQLVLQMLLEQHSVRDLRNAVEEMPTDLPGVYASILNRIQKACNEEQKNRLKHIFGWLAFSYRPLKVHELCDLVVFQKKHVLLDDNTKLRASVLEMCKPLLEEHGDHSVTLVHFSTREYFLHEYSGPYLPRQQIHLSITQACIRYLMTCQPFTSESLTGQTRTEIVKGFHDIYPYVNQFWANHLVECFRDVPTIVSDEDSRAKKEVYSLLIALLQSFQVDGQDQSNEAGDNPTTTLTHTRILALEDLPSPILQVLDLKKGKNAKGEALSLNRVLTKRPPRQAILEDPVSLNAAFSCFQNSFEALLTDQPSDLANELGVSLTEIIEFKTRHSYAAYLCRKRGCVRASVGFQSPEERSKHETCHDEKFRCPEPACDFSVRGFPSRSGLQRHYKTYHRNPDDIVLPPFPSSRHVDNDEADPSWQIPKAQMDSPRIRTPSPINGFTSKSGHNPNMDQAPVGSLRFDFSTLENNDVIDNFDFDRFLNSTSDDIFNFDGVDLSRLMERNEG</sequence>
<keyword evidence="5" id="KW-1185">Reference proteome</keyword>
<dbReference type="HOGENOM" id="CLU_002406_0_0_1"/>
<evidence type="ECO:0000259" key="3">
    <source>
        <dbReference type="SMART" id="SM00355"/>
    </source>
</evidence>
<name>A0A0D2AV64_9EURO</name>
<evidence type="ECO:0000313" key="5">
    <source>
        <dbReference type="Proteomes" id="UP000053328"/>
    </source>
</evidence>
<protein>
    <recommendedName>
        <fullName evidence="3">C2H2-type domain-containing protein</fullName>
    </recommendedName>
</protein>